<accession>A0A165NGC9</accession>
<evidence type="ECO:0000313" key="3">
    <source>
        <dbReference type="Proteomes" id="UP000076761"/>
    </source>
</evidence>
<organism evidence="2 3">
    <name type="scientific">Neolentinus lepideus HHB14362 ss-1</name>
    <dbReference type="NCBI Taxonomy" id="1314782"/>
    <lineage>
        <taxon>Eukaryota</taxon>
        <taxon>Fungi</taxon>
        <taxon>Dikarya</taxon>
        <taxon>Basidiomycota</taxon>
        <taxon>Agaricomycotina</taxon>
        <taxon>Agaricomycetes</taxon>
        <taxon>Gloeophyllales</taxon>
        <taxon>Gloeophyllaceae</taxon>
        <taxon>Neolentinus</taxon>
    </lineage>
</organism>
<keyword evidence="3" id="KW-1185">Reference proteome</keyword>
<dbReference type="EMBL" id="KV425637">
    <property type="protein sequence ID" value="KZT19605.1"/>
    <property type="molecule type" value="Genomic_DNA"/>
</dbReference>
<reference evidence="2 3" key="1">
    <citation type="journal article" date="2016" name="Mol. Biol. Evol.">
        <title>Comparative Genomics of Early-Diverging Mushroom-Forming Fungi Provides Insights into the Origins of Lignocellulose Decay Capabilities.</title>
        <authorList>
            <person name="Nagy L.G."/>
            <person name="Riley R."/>
            <person name="Tritt A."/>
            <person name="Adam C."/>
            <person name="Daum C."/>
            <person name="Floudas D."/>
            <person name="Sun H."/>
            <person name="Yadav J.S."/>
            <person name="Pangilinan J."/>
            <person name="Larsson K.H."/>
            <person name="Matsuura K."/>
            <person name="Barry K."/>
            <person name="Labutti K."/>
            <person name="Kuo R."/>
            <person name="Ohm R.A."/>
            <person name="Bhattacharya S.S."/>
            <person name="Shirouzu T."/>
            <person name="Yoshinaga Y."/>
            <person name="Martin F.M."/>
            <person name="Grigoriev I.V."/>
            <person name="Hibbett D.S."/>
        </authorList>
    </citation>
    <scope>NUCLEOTIDE SEQUENCE [LARGE SCALE GENOMIC DNA]</scope>
    <source>
        <strain evidence="2 3">HHB14362 ss-1</strain>
    </source>
</reference>
<evidence type="ECO:0000256" key="1">
    <source>
        <dbReference type="SAM" id="MobiDB-lite"/>
    </source>
</evidence>
<feature type="compositionally biased region" description="Low complexity" evidence="1">
    <location>
        <begin position="94"/>
        <end position="107"/>
    </location>
</feature>
<protein>
    <submittedName>
        <fullName evidence="2">Uncharacterized protein</fullName>
    </submittedName>
</protein>
<gene>
    <name evidence="2" type="ORF">NEOLEDRAFT_1141861</name>
</gene>
<proteinExistence type="predicted"/>
<sequence>MRPVIRRNPQQLRVALVPALSPSGPSSPADLRLTDPHNHWATLRVNRRIMAPDWWQDVLLEFNFDKDVQCVPPPLPSAYYSCPLAGSHRAPQHRSSPPSRLTPSPSPLLTFTRTILLCRPDPPSLPPLTHDPSPPRHAPPLHPRRPKARILEDAGALAGRR</sequence>
<feature type="region of interest" description="Disordered" evidence="1">
    <location>
        <begin position="83"/>
        <end position="107"/>
    </location>
</feature>
<name>A0A165NGC9_9AGAM</name>
<dbReference type="AlphaFoldDB" id="A0A165NGC9"/>
<feature type="region of interest" description="Disordered" evidence="1">
    <location>
        <begin position="119"/>
        <end position="161"/>
    </location>
</feature>
<dbReference type="Proteomes" id="UP000076761">
    <property type="component" value="Unassembled WGS sequence"/>
</dbReference>
<dbReference type="InParanoid" id="A0A165NGC9"/>
<evidence type="ECO:0000313" key="2">
    <source>
        <dbReference type="EMBL" id="KZT19605.1"/>
    </source>
</evidence>